<dbReference type="Pfam" id="PF13051">
    <property type="entry name" value="DUF3912"/>
    <property type="match status" value="1"/>
</dbReference>
<reference evidence="1 2" key="1">
    <citation type="submission" date="2016-10" db="EMBL/GenBank/DDBJ databases">
        <title>Comparative genomics of Bacillus thuringiensis reveals a path to pathogens against multiple invertebrate hosts.</title>
        <authorList>
            <person name="Zheng J."/>
            <person name="Gao Q."/>
            <person name="Liu H."/>
            <person name="Peng D."/>
            <person name="Ruan L."/>
            <person name="Sun M."/>
        </authorList>
    </citation>
    <scope>NUCLEOTIDE SEQUENCE [LARGE SCALE GENOMIC DNA]</scope>
    <source>
        <strain evidence="1">BGSC 4BK1</strain>
    </source>
</reference>
<organism evidence="1 2">
    <name type="scientific">Bacillus wiedmannii</name>
    <dbReference type="NCBI Taxonomy" id="1890302"/>
    <lineage>
        <taxon>Bacteria</taxon>
        <taxon>Bacillati</taxon>
        <taxon>Bacillota</taxon>
        <taxon>Bacilli</taxon>
        <taxon>Bacillales</taxon>
        <taxon>Bacillaceae</taxon>
        <taxon>Bacillus</taxon>
        <taxon>Bacillus cereus group</taxon>
    </lineage>
</organism>
<evidence type="ECO:0000313" key="1">
    <source>
        <dbReference type="EMBL" id="OTX83646.1"/>
    </source>
</evidence>
<comment type="caution">
    <text evidence="1">The sequence shown here is derived from an EMBL/GenBank/DDBJ whole genome shotgun (WGS) entry which is preliminary data.</text>
</comment>
<dbReference type="InterPro" id="IPR025023">
    <property type="entry name" value="DUF3912"/>
</dbReference>
<accession>A0A2A8AT93</accession>
<dbReference type="AlphaFoldDB" id="A0A242YWU5"/>
<proteinExistence type="predicted"/>
<protein>
    <submittedName>
        <fullName evidence="1">Uncharacterized protein</fullName>
    </submittedName>
</protein>
<dbReference type="Proteomes" id="UP000194945">
    <property type="component" value="Unassembled WGS sequence"/>
</dbReference>
<dbReference type="EMBL" id="NFDE01000065">
    <property type="protein sequence ID" value="OTX83646.1"/>
    <property type="molecule type" value="Genomic_DNA"/>
</dbReference>
<name>A0A242YWU5_9BACI</name>
<evidence type="ECO:0000313" key="2">
    <source>
        <dbReference type="Proteomes" id="UP000194945"/>
    </source>
</evidence>
<accession>A0A242YWU5</accession>
<sequence length="83" mass="9358">MSNLSAIKEVRDLNFDIVGQKAYIKDGPHRNRIGIVKNSETKLESQFAIVIGEQIIDVELKDIVLVGVDVGQFHTWCEQNGYL</sequence>
<gene>
    <name evidence="1" type="ORF">BK730_27765</name>
</gene>